<gene>
    <name evidence="6" type="ORF">J2S73_001917</name>
</gene>
<dbReference type="EMBL" id="JAUSUL010000002">
    <property type="protein sequence ID" value="MDQ0315460.1"/>
    <property type="molecule type" value="Genomic_DNA"/>
</dbReference>
<evidence type="ECO:0000313" key="6">
    <source>
        <dbReference type="EMBL" id="MDQ0315460.1"/>
    </source>
</evidence>
<dbReference type="Gene3D" id="3.40.50.150">
    <property type="entry name" value="Vaccinia Virus protein VP39"/>
    <property type="match status" value="1"/>
</dbReference>
<dbReference type="SUPFAM" id="SSF53335">
    <property type="entry name" value="S-adenosyl-L-methionine-dependent methyltransferases"/>
    <property type="match status" value="1"/>
</dbReference>
<dbReference type="CDD" id="cd02440">
    <property type="entry name" value="AdoMet_MTases"/>
    <property type="match status" value="1"/>
</dbReference>
<comment type="caution">
    <text evidence="6">The sequence shown here is derived from an EMBL/GenBank/DDBJ whole genome shotgun (WGS) entry which is preliminary data.</text>
</comment>
<dbReference type="Proteomes" id="UP001229244">
    <property type="component" value="Unassembled WGS sequence"/>
</dbReference>
<feature type="domain" description="Magnesium-protoporphyrin IX methyltransferase C-terminal" evidence="5">
    <location>
        <begin position="131"/>
        <end position="231"/>
    </location>
</feature>
<evidence type="ECO:0000313" key="7">
    <source>
        <dbReference type="Proteomes" id="UP001229244"/>
    </source>
</evidence>
<dbReference type="AlphaFoldDB" id="A0AAE3VPL2"/>
<dbReference type="GO" id="GO:0032259">
    <property type="term" value="P:methylation"/>
    <property type="evidence" value="ECO:0007669"/>
    <property type="project" value="UniProtKB-KW"/>
</dbReference>
<dbReference type="PANTHER" id="PTHR43464">
    <property type="entry name" value="METHYLTRANSFERASE"/>
    <property type="match status" value="1"/>
</dbReference>
<dbReference type="GO" id="GO:0046406">
    <property type="term" value="F:magnesium protoporphyrin IX methyltransferase activity"/>
    <property type="evidence" value="ECO:0007669"/>
    <property type="project" value="UniProtKB-UniRule"/>
</dbReference>
<evidence type="ECO:0000256" key="1">
    <source>
        <dbReference type="ARBA" id="ARBA00022603"/>
    </source>
</evidence>
<name>A0AAE3VPL2_9HYPH</name>
<evidence type="ECO:0000256" key="3">
    <source>
        <dbReference type="ARBA" id="ARBA00022691"/>
    </source>
</evidence>
<dbReference type="InterPro" id="IPR029063">
    <property type="entry name" value="SAM-dependent_MTases_sf"/>
</dbReference>
<protein>
    <recommendedName>
        <fullName evidence="4">Magnesium protoporphyrin IX methyltransferase</fullName>
        <ecNumber evidence="4">2.1.1.11</ecNumber>
    </recommendedName>
</protein>
<organism evidence="6 7">
    <name type="scientific">Amorphus orientalis</name>
    <dbReference type="NCBI Taxonomy" id="649198"/>
    <lineage>
        <taxon>Bacteria</taxon>
        <taxon>Pseudomonadati</taxon>
        <taxon>Pseudomonadota</taxon>
        <taxon>Alphaproteobacteria</taxon>
        <taxon>Hyphomicrobiales</taxon>
        <taxon>Amorphaceae</taxon>
        <taxon>Amorphus</taxon>
    </lineage>
</organism>
<keyword evidence="2 6" id="KW-0808">Transferase</keyword>
<proteinExistence type="predicted"/>
<dbReference type="InterPro" id="IPR010940">
    <property type="entry name" value="Mg_prot_MeTrfase_C"/>
</dbReference>
<dbReference type="RefSeq" id="WP_306885290.1">
    <property type="nucleotide sequence ID" value="NZ_JAUSUL010000002.1"/>
</dbReference>
<keyword evidence="3" id="KW-0949">S-adenosyl-L-methionine</keyword>
<evidence type="ECO:0000256" key="4">
    <source>
        <dbReference type="NCBIfam" id="TIGR02021"/>
    </source>
</evidence>
<evidence type="ECO:0000259" key="5">
    <source>
        <dbReference type="Pfam" id="PF07109"/>
    </source>
</evidence>
<dbReference type="PANTHER" id="PTHR43464:SF19">
    <property type="entry name" value="UBIQUINONE BIOSYNTHESIS O-METHYLTRANSFERASE, MITOCHONDRIAL"/>
    <property type="match status" value="1"/>
</dbReference>
<accession>A0AAE3VPL2</accession>
<evidence type="ECO:0000256" key="2">
    <source>
        <dbReference type="ARBA" id="ARBA00022679"/>
    </source>
</evidence>
<dbReference type="PROSITE" id="PS51556">
    <property type="entry name" value="SAM_MT_MG_PIX"/>
    <property type="match status" value="1"/>
</dbReference>
<reference evidence="6" key="1">
    <citation type="submission" date="2023-07" db="EMBL/GenBank/DDBJ databases">
        <title>Genomic Encyclopedia of Type Strains, Phase IV (KMG-IV): sequencing the most valuable type-strain genomes for metagenomic binning, comparative biology and taxonomic classification.</title>
        <authorList>
            <person name="Goeker M."/>
        </authorList>
    </citation>
    <scope>NUCLEOTIDE SEQUENCE</scope>
    <source>
        <strain evidence="6">DSM 21202</strain>
    </source>
</reference>
<dbReference type="InterPro" id="IPR010251">
    <property type="entry name" value="Mg_prot_MeTrfase"/>
</dbReference>
<dbReference type="EC" id="2.1.1.11" evidence="4"/>
<dbReference type="GO" id="GO:0015995">
    <property type="term" value="P:chlorophyll biosynthetic process"/>
    <property type="evidence" value="ECO:0007669"/>
    <property type="project" value="UniProtKB-UniRule"/>
</dbReference>
<dbReference type="NCBIfam" id="TIGR02021">
    <property type="entry name" value="BchM-ChlM"/>
    <property type="match status" value="1"/>
</dbReference>
<keyword evidence="7" id="KW-1185">Reference proteome</keyword>
<keyword evidence="1 6" id="KW-0489">Methyltransferase</keyword>
<dbReference type="Pfam" id="PF07109">
    <property type="entry name" value="Mg-por_mtran_C"/>
    <property type="match status" value="1"/>
</dbReference>
<sequence length="232" mass="25579">MATDAYTTRRGELETYFDRTAADAWARLTSDAPVSRIRATVRAGRDRMRATLLSWLPDDLAGHRLLDAGCGTGALSLEAARRGADMVAVDLSPTLIALARDRTADTGAGRIDYRVGDMLDPAFGRFDHVVAMDSLIHYQAADVVRMLAAFAERADRSILVTFAPSTPLLATMHAVGRMMPSGNRAPKIVPIWETELRRRIERTSRLGGWEIGRTCRISSGFYTSQALELVRR</sequence>
<dbReference type="Pfam" id="PF03602">
    <property type="entry name" value="Cons_hypoth95"/>
    <property type="match status" value="1"/>
</dbReference>